<dbReference type="EMBL" id="DRGN01000127">
    <property type="protein sequence ID" value="HEU00464.1"/>
    <property type="molecule type" value="Genomic_DNA"/>
</dbReference>
<dbReference type="Proteomes" id="UP000885680">
    <property type="component" value="Unassembled WGS sequence"/>
</dbReference>
<proteinExistence type="predicted"/>
<dbReference type="Gene3D" id="3.30.2310.20">
    <property type="entry name" value="RelE-like"/>
    <property type="match status" value="1"/>
</dbReference>
<reference evidence="2" key="1">
    <citation type="journal article" date="2020" name="mSystems">
        <title>Genome- and Community-Level Interaction Insights into Carbon Utilization and Element Cycling Functions of Hydrothermarchaeota in Hydrothermal Sediment.</title>
        <authorList>
            <person name="Zhou Z."/>
            <person name="Liu Y."/>
            <person name="Xu W."/>
            <person name="Pan J."/>
            <person name="Luo Z.H."/>
            <person name="Li M."/>
        </authorList>
    </citation>
    <scope>NUCLEOTIDE SEQUENCE</scope>
    <source>
        <strain evidence="2">HyVt-347</strain>
    </source>
</reference>
<dbReference type="AlphaFoldDB" id="A0A9C9NFM1"/>
<comment type="caution">
    <text evidence="2">The sequence shown here is derived from an EMBL/GenBank/DDBJ whole genome shotgun (WGS) entry which is preliminary data.</text>
</comment>
<evidence type="ECO:0000256" key="1">
    <source>
        <dbReference type="ARBA" id="ARBA00022649"/>
    </source>
</evidence>
<sequence>MPHRVVFAPEARDDLFRLYLFIAERSSDARALAYVQRIKAFCLGFAEFPERGTRRDDLLSGLRVIGFERRVSLAFHVDDDKVIFDRIFYGGRDLAALIEDGTP</sequence>
<protein>
    <submittedName>
        <fullName evidence="2">Type II toxin-antitoxin system RelE/ParE family toxin</fullName>
    </submittedName>
</protein>
<accession>A0A9C9NFM1</accession>
<evidence type="ECO:0000313" key="3">
    <source>
        <dbReference type="Proteomes" id="UP000885680"/>
    </source>
</evidence>
<keyword evidence="1" id="KW-1277">Toxin-antitoxin system</keyword>
<dbReference type="Pfam" id="PF05016">
    <property type="entry name" value="ParE_toxin"/>
    <property type="match status" value="1"/>
</dbReference>
<dbReference type="InterPro" id="IPR035093">
    <property type="entry name" value="RelE/ParE_toxin_dom_sf"/>
</dbReference>
<organism evidence="2 3">
    <name type="scientific">Aurantimonas coralicida</name>
    <dbReference type="NCBI Taxonomy" id="182270"/>
    <lineage>
        <taxon>Bacteria</taxon>
        <taxon>Pseudomonadati</taxon>
        <taxon>Pseudomonadota</taxon>
        <taxon>Alphaproteobacteria</taxon>
        <taxon>Hyphomicrobiales</taxon>
        <taxon>Aurantimonadaceae</taxon>
        <taxon>Aurantimonas</taxon>
    </lineage>
</organism>
<dbReference type="InterPro" id="IPR007712">
    <property type="entry name" value="RelE/ParE_toxin"/>
</dbReference>
<name>A0A9C9NFM1_9HYPH</name>
<gene>
    <name evidence="2" type="ORF">ENH89_08925</name>
</gene>
<evidence type="ECO:0000313" key="2">
    <source>
        <dbReference type="EMBL" id="HEU00464.1"/>
    </source>
</evidence>